<feature type="active site" evidence="3">
    <location>
        <position position="266"/>
    </location>
</feature>
<dbReference type="InterPro" id="IPR029510">
    <property type="entry name" value="Ald_DH_CS_GLU"/>
</dbReference>
<proteinExistence type="inferred from homology"/>
<evidence type="ECO:0000256" key="4">
    <source>
        <dbReference type="RuleBase" id="RU003345"/>
    </source>
</evidence>
<comment type="caution">
    <text evidence="6">The sequence shown here is derived from an EMBL/GenBank/DDBJ whole genome shotgun (WGS) entry which is preliminary data.</text>
</comment>
<dbReference type="FunFam" id="3.40.605.10:FF:000007">
    <property type="entry name" value="NAD/NADP-dependent betaine aldehyde dehydrogenase"/>
    <property type="match status" value="1"/>
</dbReference>
<keyword evidence="7" id="KW-1185">Reference proteome</keyword>
<organism evidence="6 7">
    <name type="scientific">Marivibrio halodurans</name>
    <dbReference type="NCBI Taxonomy" id="2039722"/>
    <lineage>
        <taxon>Bacteria</taxon>
        <taxon>Pseudomonadati</taxon>
        <taxon>Pseudomonadota</taxon>
        <taxon>Alphaproteobacteria</taxon>
        <taxon>Rhodospirillales</taxon>
        <taxon>Rhodospirillaceae</taxon>
        <taxon>Marivibrio</taxon>
    </lineage>
</organism>
<evidence type="ECO:0000256" key="3">
    <source>
        <dbReference type="PROSITE-ProRule" id="PRU10007"/>
    </source>
</evidence>
<feature type="domain" description="Aldehyde dehydrogenase" evidence="5">
    <location>
        <begin position="38"/>
        <end position="492"/>
    </location>
</feature>
<evidence type="ECO:0000259" key="5">
    <source>
        <dbReference type="Pfam" id="PF00171"/>
    </source>
</evidence>
<reference evidence="6" key="1">
    <citation type="submission" date="2021-04" db="EMBL/GenBank/DDBJ databases">
        <authorList>
            <person name="Zhang D.-C."/>
        </authorList>
    </citation>
    <scope>NUCLEOTIDE SEQUENCE</scope>
    <source>
        <strain evidence="6">CGMCC 1.15697</strain>
    </source>
</reference>
<dbReference type="InterPro" id="IPR016161">
    <property type="entry name" value="Ald_DH/histidinol_DH"/>
</dbReference>
<evidence type="ECO:0000313" key="6">
    <source>
        <dbReference type="EMBL" id="MBP5857485.1"/>
    </source>
</evidence>
<name>A0A8J7S071_9PROT</name>
<keyword evidence="2 4" id="KW-0560">Oxidoreductase</keyword>
<dbReference type="PANTHER" id="PTHR11699">
    <property type="entry name" value="ALDEHYDE DEHYDROGENASE-RELATED"/>
    <property type="match status" value="1"/>
</dbReference>
<dbReference type="GO" id="GO:0016620">
    <property type="term" value="F:oxidoreductase activity, acting on the aldehyde or oxo group of donors, NAD or NADP as acceptor"/>
    <property type="evidence" value="ECO:0007669"/>
    <property type="project" value="InterPro"/>
</dbReference>
<dbReference type="Pfam" id="PF00171">
    <property type="entry name" value="Aldedh"/>
    <property type="match status" value="1"/>
</dbReference>
<dbReference type="SUPFAM" id="SSF53720">
    <property type="entry name" value="ALDH-like"/>
    <property type="match status" value="1"/>
</dbReference>
<dbReference type="EMBL" id="JAGMWN010000004">
    <property type="protein sequence ID" value="MBP5857485.1"/>
    <property type="molecule type" value="Genomic_DNA"/>
</dbReference>
<dbReference type="AlphaFoldDB" id="A0A8J7S071"/>
<dbReference type="InterPro" id="IPR015590">
    <property type="entry name" value="Aldehyde_DH_dom"/>
</dbReference>
<dbReference type="PROSITE" id="PS00687">
    <property type="entry name" value="ALDEHYDE_DEHYDR_GLU"/>
    <property type="match status" value="1"/>
</dbReference>
<dbReference type="RefSeq" id="WP_210682067.1">
    <property type="nucleotide sequence ID" value="NZ_JAGMWN010000004.1"/>
</dbReference>
<comment type="similarity">
    <text evidence="1 4">Belongs to the aldehyde dehydrogenase family.</text>
</comment>
<dbReference type="InterPro" id="IPR016162">
    <property type="entry name" value="Ald_DH_N"/>
</dbReference>
<dbReference type="PROSITE" id="PS00070">
    <property type="entry name" value="ALDEHYDE_DEHYDR_CYS"/>
    <property type="match status" value="1"/>
</dbReference>
<evidence type="ECO:0000313" key="7">
    <source>
        <dbReference type="Proteomes" id="UP000672602"/>
    </source>
</evidence>
<dbReference type="InterPro" id="IPR016160">
    <property type="entry name" value="Ald_DH_CS_CYS"/>
</dbReference>
<dbReference type="InterPro" id="IPR016163">
    <property type="entry name" value="Ald_DH_C"/>
</dbReference>
<evidence type="ECO:0000256" key="1">
    <source>
        <dbReference type="ARBA" id="ARBA00009986"/>
    </source>
</evidence>
<evidence type="ECO:0000256" key="2">
    <source>
        <dbReference type="ARBA" id="ARBA00023002"/>
    </source>
</evidence>
<dbReference type="Gene3D" id="3.40.309.10">
    <property type="entry name" value="Aldehyde Dehydrogenase, Chain A, domain 2"/>
    <property type="match status" value="1"/>
</dbReference>
<dbReference type="Proteomes" id="UP000672602">
    <property type="component" value="Unassembled WGS sequence"/>
</dbReference>
<gene>
    <name evidence="6" type="ORF">KAJ83_10735</name>
</gene>
<protein>
    <submittedName>
        <fullName evidence="6">Aldehyde dehydrogenase family protein</fullName>
    </submittedName>
</protein>
<accession>A0A8J7S071</accession>
<sequence>MTATTDAYAARYFETGTLEDIPSGHFIDGAEYPSVEGGMMEIADPGLGRVFTAVSAGDAADVDRAVRSAAWAFDEWRRMPAFQRGRILGAMATKIRENRDLLAVLEVLNVGKTLAEATAKVETAARTFEYYAGVCDKLQGDSLPIGFEQIGFSMLEPVGVVAQIIPWNYPMSTFARGVAPALAAGCCVVAKPAETTPHTALIFARLLVEAGLPPGVCNVVLGEGASVGAALSAHPDVAHVTFTGSPVTGTRVMQAAADHFASVTMELGGKSPVIALADCDIAKTADGVIGAIFENAGQICSAGSRLVVERAIHADLVAAVVDRARAITVGHGLRGNRMGAINSRRQMDRILEFIDTARAGGDRILCGGEAVADPKGGDGWFVAPTVIDDLPPDSPCVQEEIFGPVLSVQVVDGPADALRAANGTRYGLMAGIYTRDVSAALAIARDLKCGQVTINDYWGGGVEVPFGGVGHSGFGREKGLVALLSYLRTKSIVARVPASLS</sequence>
<dbReference type="Gene3D" id="3.40.605.10">
    <property type="entry name" value="Aldehyde Dehydrogenase, Chain A, domain 1"/>
    <property type="match status" value="1"/>
</dbReference>